<dbReference type="Proteomes" id="UP000566813">
    <property type="component" value="Unassembled WGS sequence"/>
</dbReference>
<feature type="transmembrane region" description="Helical" evidence="2">
    <location>
        <begin position="209"/>
        <end position="228"/>
    </location>
</feature>
<evidence type="ECO:0000313" key="4">
    <source>
        <dbReference type="EMBL" id="MBC2664149.1"/>
    </source>
</evidence>
<evidence type="ECO:0000313" key="5">
    <source>
        <dbReference type="Proteomes" id="UP000566813"/>
    </source>
</evidence>
<feature type="transmembrane region" description="Helical" evidence="2">
    <location>
        <begin position="234"/>
        <end position="253"/>
    </location>
</feature>
<dbReference type="RefSeq" id="WP_185662393.1">
    <property type="nucleotide sequence ID" value="NZ_JACLAW010000001.1"/>
</dbReference>
<dbReference type="InterPro" id="IPR050879">
    <property type="entry name" value="Acyltransferase_3"/>
</dbReference>
<evidence type="ECO:0000259" key="3">
    <source>
        <dbReference type="Pfam" id="PF01757"/>
    </source>
</evidence>
<name>A0A7X1FNR0_9SPHN</name>
<dbReference type="PANTHER" id="PTHR23028:SF134">
    <property type="entry name" value="PUTATIVE (AFU_ORTHOLOGUE AFUA_4G08520)-RELATED"/>
    <property type="match status" value="1"/>
</dbReference>
<reference evidence="4 5" key="1">
    <citation type="submission" date="2020-08" db="EMBL/GenBank/DDBJ databases">
        <title>The genome sequence of type strain Novosphingobium flavum NBRC 111647.</title>
        <authorList>
            <person name="Liu Y."/>
        </authorList>
    </citation>
    <scope>NUCLEOTIDE SEQUENCE [LARGE SCALE GENOMIC DNA]</scope>
    <source>
        <strain evidence="4 5">NBRC 111647</strain>
    </source>
</reference>
<evidence type="ECO:0000256" key="2">
    <source>
        <dbReference type="SAM" id="Phobius"/>
    </source>
</evidence>
<feature type="transmembrane region" description="Helical" evidence="2">
    <location>
        <begin position="149"/>
        <end position="167"/>
    </location>
</feature>
<dbReference type="GO" id="GO:0016747">
    <property type="term" value="F:acyltransferase activity, transferring groups other than amino-acyl groups"/>
    <property type="evidence" value="ECO:0007669"/>
    <property type="project" value="InterPro"/>
</dbReference>
<keyword evidence="4" id="KW-0808">Transferase</keyword>
<dbReference type="AlphaFoldDB" id="A0A7X1FNR0"/>
<keyword evidence="4" id="KW-0012">Acyltransferase</keyword>
<feature type="compositionally biased region" description="Basic and acidic residues" evidence="1">
    <location>
        <begin position="322"/>
        <end position="333"/>
    </location>
</feature>
<gene>
    <name evidence="4" type="ORF">H7F51_01310</name>
</gene>
<protein>
    <submittedName>
        <fullName evidence="4">Acyltransferase</fullName>
    </submittedName>
</protein>
<keyword evidence="2" id="KW-0472">Membrane</keyword>
<comment type="caution">
    <text evidence="4">The sequence shown here is derived from an EMBL/GenBank/DDBJ whole genome shotgun (WGS) entry which is preliminary data.</text>
</comment>
<feature type="transmembrane region" description="Helical" evidence="2">
    <location>
        <begin position="33"/>
        <end position="52"/>
    </location>
</feature>
<feature type="transmembrane region" description="Helical" evidence="2">
    <location>
        <begin position="73"/>
        <end position="91"/>
    </location>
</feature>
<evidence type="ECO:0000256" key="1">
    <source>
        <dbReference type="SAM" id="MobiDB-lite"/>
    </source>
</evidence>
<sequence length="341" mass="36760">MPVLDGLRALAAVGVVLYHVTTTFGRWGLVERGYLLVDLFFMLSGFVLAMAFDRRFAAGLSFARFMKARIMRLWPLMAMGVALGVVCHFAARGTLFSVRDVALGLLILPRLSGEGQLFVVDPPEWSLLFELIANAVHVLILWRLSDRLLLLLALLAGAALTVSVAMIGSNGAGPDVYGWWLGLLRVMFAYPIGMLLARRSVRRGANSGLGWQVSLLLPVAIVAFSPLLPLSRGLGDVILTLLAFPLVMWLAAAPSRGEPAALLMAMGRLSYPLYVFHYPLLLCGKAVSDRVPETFAPLVAAASVTISLVLAHCAARLLERGKQPKPMGDHDGHSPGLALNA</sequence>
<keyword evidence="2" id="KW-0812">Transmembrane</keyword>
<dbReference type="InterPro" id="IPR002656">
    <property type="entry name" value="Acyl_transf_3_dom"/>
</dbReference>
<feature type="transmembrane region" description="Helical" evidence="2">
    <location>
        <begin position="179"/>
        <end position="197"/>
    </location>
</feature>
<dbReference type="PANTHER" id="PTHR23028">
    <property type="entry name" value="ACETYLTRANSFERASE"/>
    <property type="match status" value="1"/>
</dbReference>
<feature type="transmembrane region" description="Helical" evidence="2">
    <location>
        <begin position="298"/>
        <end position="318"/>
    </location>
</feature>
<keyword evidence="5" id="KW-1185">Reference proteome</keyword>
<keyword evidence="2" id="KW-1133">Transmembrane helix</keyword>
<dbReference type="Pfam" id="PF01757">
    <property type="entry name" value="Acyl_transf_3"/>
    <property type="match status" value="1"/>
</dbReference>
<feature type="domain" description="Acyltransferase 3" evidence="3">
    <location>
        <begin position="4"/>
        <end position="311"/>
    </location>
</feature>
<dbReference type="EMBL" id="JACLAW010000001">
    <property type="protein sequence ID" value="MBC2664149.1"/>
    <property type="molecule type" value="Genomic_DNA"/>
</dbReference>
<feature type="transmembrane region" description="Helical" evidence="2">
    <location>
        <begin position="260"/>
        <end position="278"/>
    </location>
</feature>
<organism evidence="4 5">
    <name type="scientific">Novosphingobium flavum</name>
    <dbReference type="NCBI Taxonomy" id="1778672"/>
    <lineage>
        <taxon>Bacteria</taxon>
        <taxon>Pseudomonadati</taxon>
        <taxon>Pseudomonadota</taxon>
        <taxon>Alphaproteobacteria</taxon>
        <taxon>Sphingomonadales</taxon>
        <taxon>Sphingomonadaceae</taxon>
        <taxon>Novosphingobium</taxon>
    </lineage>
</organism>
<feature type="region of interest" description="Disordered" evidence="1">
    <location>
        <begin position="322"/>
        <end position="341"/>
    </location>
</feature>
<proteinExistence type="predicted"/>
<feature type="transmembrane region" description="Helical" evidence="2">
    <location>
        <begin position="7"/>
        <end position="27"/>
    </location>
</feature>
<accession>A0A7X1FNR0</accession>
<feature type="transmembrane region" description="Helical" evidence="2">
    <location>
        <begin position="125"/>
        <end position="142"/>
    </location>
</feature>